<comment type="subcellular location">
    <subcellularLocation>
        <location evidence="1">Nucleus</location>
    </subcellularLocation>
</comment>
<dbReference type="PANTHER" id="PTHR31213">
    <property type="entry name" value="OS08G0374000 PROTEIN-RELATED"/>
    <property type="match status" value="1"/>
</dbReference>
<dbReference type="FunFam" id="3.30.530.20:FF:000033">
    <property type="entry name" value="S-norcoclaurine synthase"/>
    <property type="match status" value="1"/>
</dbReference>
<evidence type="ECO:0000313" key="4">
    <source>
        <dbReference type="EMBL" id="CAL5030296.1"/>
    </source>
</evidence>
<dbReference type="CDD" id="cd07816">
    <property type="entry name" value="Bet_v1-like"/>
    <property type="match status" value="1"/>
</dbReference>
<feature type="domain" description="Bet v I/Major latex protein" evidence="3">
    <location>
        <begin position="3"/>
        <end position="127"/>
    </location>
</feature>
<reference evidence="4" key="1">
    <citation type="submission" date="2024-10" db="EMBL/GenBank/DDBJ databases">
        <authorList>
            <person name="Ryan C."/>
        </authorList>
    </citation>
    <scope>NUCLEOTIDE SEQUENCE [LARGE SCALE GENOMIC DNA]</scope>
</reference>
<evidence type="ECO:0000256" key="1">
    <source>
        <dbReference type="ARBA" id="ARBA00004123"/>
    </source>
</evidence>
<dbReference type="InterPro" id="IPR000916">
    <property type="entry name" value="Bet_v_I/MLP"/>
</dbReference>
<sequence>MKGSKSQEVEADVPAAELWKIYGTIRFVELVHQLLPQILYQVEIVSGDGGVGTVIKVTLPPGIPGRHSYKEEFVKIDNENRVKEAAVIEGDILELGFNTYLTRFEIVEKGPSSSVIRSTVEYEYDDRRPELEASARTAPLAAAAERLVQYVKEQKAAQASA</sequence>
<accession>A0ABC9D2J4</accession>
<dbReference type="InterPro" id="IPR023393">
    <property type="entry name" value="START-like_dom_sf"/>
</dbReference>
<comment type="similarity">
    <text evidence="2">Belongs to the BetVI family.</text>
</comment>
<dbReference type="SUPFAM" id="SSF55961">
    <property type="entry name" value="Bet v1-like"/>
    <property type="match status" value="1"/>
</dbReference>
<dbReference type="Proteomes" id="UP001497457">
    <property type="component" value="Chromosome 31b"/>
</dbReference>
<organism evidence="4 5">
    <name type="scientific">Urochloa decumbens</name>
    <dbReference type="NCBI Taxonomy" id="240449"/>
    <lineage>
        <taxon>Eukaryota</taxon>
        <taxon>Viridiplantae</taxon>
        <taxon>Streptophyta</taxon>
        <taxon>Embryophyta</taxon>
        <taxon>Tracheophyta</taxon>
        <taxon>Spermatophyta</taxon>
        <taxon>Magnoliopsida</taxon>
        <taxon>Liliopsida</taxon>
        <taxon>Poales</taxon>
        <taxon>Poaceae</taxon>
        <taxon>PACMAD clade</taxon>
        <taxon>Panicoideae</taxon>
        <taxon>Panicodae</taxon>
        <taxon>Paniceae</taxon>
        <taxon>Melinidinae</taxon>
        <taxon>Urochloa</taxon>
    </lineage>
</organism>
<name>A0ABC9D2J4_9POAL</name>
<evidence type="ECO:0000313" key="5">
    <source>
        <dbReference type="Proteomes" id="UP001497457"/>
    </source>
</evidence>
<evidence type="ECO:0000256" key="2">
    <source>
        <dbReference type="ARBA" id="ARBA00009744"/>
    </source>
</evidence>
<evidence type="ECO:0000259" key="3">
    <source>
        <dbReference type="Pfam" id="PF00407"/>
    </source>
</evidence>
<protein>
    <recommendedName>
        <fullName evidence="3">Bet v I/Major latex protein domain-containing protein</fullName>
    </recommendedName>
</protein>
<dbReference type="EMBL" id="OZ075141">
    <property type="protein sequence ID" value="CAL5030296.1"/>
    <property type="molecule type" value="Genomic_DNA"/>
</dbReference>
<dbReference type="InterPro" id="IPR050279">
    <property type="entry name" value="Plant_def-hormone_signal"/>
</dbReference>
<dbReference type="AlphaFoldDB" id="A0ABC9D2J4"/>
<dbReference type="GO" id="GO:0005634">
    <property type="term" value="C:nucleus"/>
    <property type="evidence" value="ECO:0007669"/>
    <property type="project" value="UniProtKB-SubCell"/>
</dbReference>
<gene>
    <name evidence="4" type="ORF">URODEC1_LOCUS80886</name>
</gene>
<dbReference type="Gene3D" id="3.30.530.20">
    <property type="match status" value="1"/>
</dbReference>
<keyword evidence="5" id="KW-1185">Reference proteome</keyword>
<proteinExistence type="inferred from homology"/>
<dbReference type="Pfam" id="PF00407">
    <property type="entry name" value="Bet_v_1"/>
    <property type="match status" value="1"/>
</dbReference>
<dbReference type="PANTHER" id="PTHR31213:SF23">
    <property type="entry name" value="OS04G0593400 PROTEIN"/>
    <property type="match status" value="1"/>
</dbReference>